<reference evidence="1 2" key="1">
    <citation type="journal article" date="2024" name="Commun. Biol.">
        <title>Comparative genomic analysis of thermophilic fungi reveals convergent evolutionary adaptations and gene losses.</title>
        <authorList>
            <person name="Steindorff A.S."/>
            <person name="Aguilar-Pontes M.V."/>
            <person name="Robinson A.J."/>
            <person name="Andreopoulos B."/>
            <person name="LaButti K."/>
            <person name="Kuo A."/>
            <person name="Mondo S."/>
            <person name="Riley R."/>
            <person name="Otillar R."/>
            <person name="Haridas S."/>
            <person name="Lipzen A."/>
            <person name="Grimwood J."/>
            <person name="Schmutz J."/>
            <person name="Clum A."/>
            <person name="Reid I.D."/>
            <person name="Moisan M.C."/>
            <person name="Butler G."/>
            <person name="Nguyen T.T.M."/>
            <person name="Dewar K."/>
            <person name="Conant G."/>
            <person name="Drula E."/>
            <person name="Henrissat B."/>
            <person name="Hansel C."/>
            <person name="Singer S."/>
            <person name="Hutchinson M.I."/>
            <person name="de Vries R.P."/>
            <person name="Natvig D.O."/>
            <person name="Powell A.J."/>
            <person name="Tsang A."/>
            <person name="Grigoriev I.V."/>
        </authorList>
    </citation>
    <scope>NUCLEOTIDE SEQUENCE [LARGE SCALE GENOMIC DNA]</scope>
    <source>
        <strain evidence="1 2">ATCC 24622</strain>
    </source>
</reference>
<dbReference type="EMBL" id="JAZHXJ010000446">
    <property type="protein sequence ID" value="KAL1860658.1"/>
    <property type="molecule type" value="Genomic_DNA"/>
</dbReference>
<name>A0ABR3WFM8_9PEZI</name>
<dbReference type="Proteomes" id="UP001586593">
    <property type="component" value="Unassembled WGS sequence"/>
</dbReference>
<comment type="caution">
    <text evidence="1">The sequence shown here is derived from an EMBL/GenBank/DDBJ whole genome shotgun (WGS) entry which is preliminary data.</text>
</comment>
<organism evidence="1 2">
    <name type="scientific">Phialemonium thermophilum</name>
    <dbReference type="NCBI Taxonomy" id="223376"/>
    <lineage>
        <taxon>Eukaryota</taxon>
        <taxon>Fungi</taxon>
        <taxon>Dikarya</taxon>
        <taxon>Ascomycota</taxon>
        <taxon>Pezizomycotina</taxon>
        <taxon>Sordariomycetes</taxon>
        <taxon>Sordariomycetidae</taxon>
        <taxon>Cephalothecales</taxon>
        <taxon>Cephalothecaceae</taxon>
        <taxon>Phialemonium</taxon>
    </lineage>
</organism>
<sequence length="153" mass="15097">MATNPTRPMTELSASMTTTPRVAGAGWSAFSALAKPGGASFAATSALGCTNASATVPLTVVLVEGKQVCDRVGAALDVDGRAARVVGTGEGDLGRFAGAVDDSAVFGRGDGAHVRAQLAGKELCPFAGASVAQSTLARALGSHLKGFHGPVSA</sequence>
<keyword evidence="2" id="KW-1185">Reference proteome</keyword>
<gene>
    <name evidence="1" type="ORF">VTK73DRAFT_7220</name>
</gene>
<proteinExistence type="predicted"/>
<protein>
    <submittedName>
        <fullName evidence="1">Uncharacterized protein</fullName>
    </submittedName>
</protein>
<evidence type="ECO:0000313" key="1">
    <source>
        <dbReference type="EMBL" id="KAL1860658.1"/>
    </source>
</evidence>
<evidence type="ECO:0000313" key="2">
    <source>
        <dbReference type="Proteomes" id="UP001586593"/>
    </source>
</evidence>
<accession>A0ABR3WFM8</accession>